<dbReference type="Proteomes" id="UP000219068">
    <property type="component" value="Unassembled WGS sequence"/>
</dbReference>
<dbReference type="GO" id="GO:0006865">
    <property type="term" value="P:amino acid transport"/>
    <property type="evidence" value="ECO:0007669"/>
    <property type="project" value="TreeGrafter"/>
</dbReference>
<sequence length="447" mass="50206">MSEQDLKHFVPTPPRLPATNEQNLLRRIQKQCFNSIGNSLLTILVLVLIYYVAKSFLDWAVFNAVWNAATRRECMDISPDGACWAGVIDWFNGLIYGRYPDEEQWRVNGGVIMGLLWLLPLMTRRIAYRNSILISWITLYPFLGAYMFLGGTFGQDVGIIHMVFTSLAAGYFILLYLNWMLCAAGQFSLPEMVIPLTSRLIRRGQYMNGFLLVWAVLSILCGLVLAQVHLEPVPVDHWGGLFLTLIIASFAITMSIPVGILLALGRRSKLPVIHWLSMMLIELVRAVPLITVLFMAVTLLPIFLPSGAEPDKLSQVLFAVCLFAGAYMAENIRGGLQAIPDGQYEAAQTLGLGYWLTMGLIILPQAMRLMIPNIMTSFISMLKDTTLVSIIGLFDIMLMARNISNDKNWIGLHTEPLALISILFFVMCYGMSQYSLNLEKRLKAHRS</sequence>
<keyword evidence="7 8" id="KW-0472">Membrane</keyword>
<dbReference type="PROSITE" id="PS50928">
    <property type="entry name" value="ABC_TM1"/>
    <property type="match status" value="1"/>
</dbReference>
<keyword evidence="3 8" id="KW-0813">Transport</keyword>
<dbReference type="NCBIfam" id="TIGR01726">
    <property type="entry name" value="HEQRo_perm_3TM"/>
    <property type="match status" value="1"/>
</dbReference>
<dbReference type="Pfam" id="PF00528">
    <property type="entry name" value="BPD_transp_1"/>
    <property type="match status" value="1"/>
</dbReference>
<dbReference type="InterPro" id="IPR035906">
    <property type="entry name" value="MetI-like_sf"/>
</dbReference>
<feature type="transmembrane region" description="Helical" evidence="8">
    <location>
        <begin position="206"/>
        <end position="226"/>
    </location>
</feature>
<dbReference type="RefSeq" id="WP_097052979.1">
    <property type="nucleotide sequence ID" value="NZ_OBMM01000006.1"/>
</dbReference>
<dbReference type="Gene3D" id="1.10.3720.10">
    <property type="entry name" value="MetI-like"/>
    <property type="match status" value="1"/>
</dbReference>
<dbReference type="GO" id="GO:0043190">
    <property type="term" value="C:ATP-binding cassette (ABC) transporter complex"/>
    <property type="evidence" value="ECO:0007669"/>
    <property type="project" value="InterPro"/>
</dbReference>
<organism evidence="10 11">
    <name type="scientific">Thalassospira xiamenensis</name>
    <dbReference type="NCBI Taxonomy" id="220697"/>
    <lineage>
        <taxon>Bacteria</taxon>
        <taxon>Pseudomonadati</taxon>
        <taxon>Pseudomonadota</taxon>
        <taxon>Alphaproteobacteria</taxon>
        <taxon>Rhodospirillales</taxon>
        <taxon>Thalassospiraceae</taxon>
        <taxon>Thalassospira</taxon>
    </lineage>
</organism>
<evidence type="ECO:0000259" key="9">
    <source>
        <dbReference type="PROSITE" id="PS50928"/>
    </source>
</evidence>
<feature type="transmembrane region" description="Helical" evidence="8">
    <location>
        <begin position="416"/>
        <end position="436"/>
    </location>
</feature>
<name>A0A285TW24_9PROT</name>
<feature type="transmembrane region" description="Helical" evidence="8">
    <location>
        <begin position="238"/>
        <end position="262"/>
    </location>
</feature>
<comment type="similarity">
    <text evidence="2">Belongs to the binding-protein-dependent transport system permease family. HisMQ subfamily.</text>
</comment>
<comment type="subcellular location">
    <subcellularLocation>
        <location evidence="1">Cell inner membrane</location>
        <topology evidence="1">Multi-pass membrane protein</topology>
    </subcellularLocation>
    <subcellularLocation>
        <location evidence="8">Cell membrane</location>
        <topology evidence="8">Multi-pass membrane protein</topology>
    </subcellularLocation>
</comment>
<dbReference type="SUPFAM" id="SSF161098">
    <property type="entry name" value="MetI-like"/>
    <property type="match status" value="1"/>
</dbReference>
<protein>
    <submittedName>
        <fullName evidence="10">Amino acid ABC transporter membrane protein 2, PAAT family</fullName>
    </submittedName>
</protein>
<feature type="transmembrane region" description="Helical" evidence="8">
    <location>
        <begin position="159"/>
        <end position="185"/>
    </location>
</feature>
<evidence type="ECO:0000256" key="5">
    <source>
        <dbReference type="ARBA" id="ARBA00022692"/>
    </source>
</evidence>
<accession>A0A285TW24</accession>
<evidence type="ECO:0000256" key="2">
    <source>
        <dbReference type="ARBA" id="ARBA00010072"/>
    </source>
</evidence>
<gene>
    <name evidence="10" type="ORF">SAMN05428964_1065</name>
</gene>
<evidence type="ECO:0000313" key="10">
    <source>
        <dbReference type="EMBL" id="SOC27887.1"/>
    </source>
</evidence>
<keyword evidence="4" id="KW-1003">Cell membrane</keyword>
<dbReference type="GO" id="GO:0022857">
    <property type="term" value="F:transmembrane transporter activity"/>
    <property type="evidence" value="ECO:0007669"/>
    <property type="project" value="InterPro"/>
</dbReference>
<feature type="transmembrane region" description="Helical" evidence="8">
    <location>
        <begin position="283"/>
        <end position="304"/>
    </location>
</feature>
<feature type="transmembrane region" description="Helical" evidence="8">
    <location>
        <begin position="346"/>
        <end position="364"/>
    </location>
</feature>
<feature type="transmembrane region" description="Helical" evidence="8">
    <location>
        <begin position="133"/>
        <end position="153"/>
    </location>
</feature>
<dbReference type="InterPro" id="IPR043429">
    <property type="entry name" value="ArtM/GltK/GlnP/TcyL/YhdX-like"/>
</dbReference>
<dbReference type="CDD" id="cd06261">
    <property type="entry name" value="TM_PBP2"/>
    <property type="match status" value="1"/>
</dbReference>
<evidence type="ECO:0000256" key="8">
    <source>
        <dbReference type="RuleBase" id="RU363032"/>
    </source>
</evidence>
<evidence type="ECO:0000256" key="4">
    <source>
        <dbReference type="ARBA" id="ARBA00022475"/>
    </source>
</evidence>
<keyword evidence="5 8" id="KW-0812">Transmembrane</keyword>
<dbReference type="InterPro" id="IPR000515">
    <property type="entry name" value="MetI-like"/>
</dbReference>
<dbReference type="PANTHER" id="PTHR30614:SF41">
    <property type="entry name" value="INNER MEMBRANE AMINO-ACID ABC TRANSPORTER PERMEASE PROTEIN YHDY"/>
    <property type="match status" value="1"/>
</dbReference>
<dbReference type="EMBL" id="OBMM01000006">
    <property type="protein sequence ID" value="SOC27887.1"/>
    <property type="molecule type" value="Genomic_DNA"/>
</dbReference>
<dbReference type="InterPro" id="IPR010065">
    <property type="entry name" value="AA_ABC_transptr_permease_3TM"/>
</dbReference>
<dbReference type="AlphaFoldDB" id="A0A285TW24"/>
<dbReference type="PANTHER" id="PTHR30614">
    <property type="entry name" value="MEMBRANE COMPONENT OF AMINO ACID ABC TRANSPORTER"/>
    <property type="match status" value="1"/>
</dbReference>
<feature type="domain" description="ABC transmembrane type-1" evidence="9">
    <location>
        <begin position="241"/>
        <end position="435"/>
    </location>
</feature>
<reference evidence="10 11" key="1">
    <citation type="submission" date="2017-08" db="EMBL/GenBank/DDBJ databases">
        <authorList>
            <person name="de Groot N.N."/>
        </authorList>
    </citation>
    <scope>NUCLEOTIDE SEQUENCE [LARGE SCALE GENOMIC DNA]</scope>
    <source>
        <strain evidence="10 11">USBA 78</strain>
    </source>
</reference>
<evidence type="ECO:0000256" key="3">
    <source>
        <dbReference type="ARBA" id="ARBA00022448"/>
    </source>
</evidence>
<proteinExistence type="inferred from homology"/>
<feature type="transmembrane region" description="Helical" evidence="8">
    <location>
        <begin position="32"/>
        <end position="53"/>
    </location>
</feature>
<evidence type="ECO:0000256" key="6">
    <source>
        <dbReference type="ARBA" id="ARBA00022989"/>
    </source>
</evidence>
<keyword evidence="6 8" id="KW-1133">Transmembrane helix</keyword>
<evidence type="ECO:0000313" key="11">
    <source>
        <dbReference type="Proteomes" id="UP000219068"/>
    </source>
</evidence>
<evidence type="ECO:0000256" key="7">
    <source>
        <dbReference type="ARBA" id="ARBA00023136"/>
    </source>
</evidence>
<evidence type="ECO:0000256" key="1">
    <source>
        <dbReference type="ARBA" id="ARBA00004429"/>
    </source>
</evidence>